<dbReference type="Gene3D" id="3.30.559.10">
    <property type="entry name" value="Chloramphenicol acetyltransferase-like domain"/>
    <property type="match status" value="1"/>
</dbReference>
<dbReference type="GO" id="GO:0005886">
    <property type="term" value="C:plasma membrane"/>
    <property type="evidence" value="ECO:0007669"/>
    <property type="project" value="TreeGrafter"/>
</dbReference>
<evidence type="ECO:0000256" key="7">
    <source>
        <dbReference type="ARBA" id="ARBA00022798"/>
    </source>
</evidence>
<feature type="domain" description="O-acyltransferase WSD1-like N-terminal" evidence="12">
    <location>
        <begin position="4"/>
        <end position="268"/>
    </location>
</feature>
<evidence type="ECO:0000256" key="1">
    <source>
        <dbReference type="ARBA" id="ARBA00004771"/>
    </source>
</evidence>
<gene>
    <name evidence="14" type="primary">tgs2_2</name>
    <name evidence="14" type="ORF">NCTC1934_06472</name>
</gene>
<dbReference type="InterPro" id="IPR023213">
    <property type="entry name" value="CAT-like_dom_sf"/>
</dbReference>
<evidence type="ECO:0000256" key="11">
    <source>
        <dbReference type="RuleBase" id="RU361241"/>
    </source>
</evidence>
<dbReference type="Proteomes" id="UP000255467">
    <property type="component" value="Unassembled WGS sequence"/>
</dbReference>
<dbReference type="EMBL" id="UGRY01000006">
    <property type="protein sequence ID" value="SUD49121.1"/>
    <property type="molecule type" value="Genomic_DNA"/>
</dbReference>
<dbReference type="OrthoDB" id="9810950at2"/>
<dbReference type="RefSeq" id="WP_039814008.1">
    <property type="nucleotide sequence ID" value="NZ_UGRY01000006.1"/>
</dbReference>
<protein>
    <recommendedName>
        <fullName evidence="4 11">Diacylglycerol O-acyltransferase</fullName>
        <ecNumber evidence="4 11">2.3.1.20</ecNumber>
    </recommendedName>
</protein>
<comment type="pathway">
    <text evidence="2">Lipid metabolism.</text>
</comment>
<evidence type="ECO:0000256" key="5">
    <source>
        <dbReference type="ARBA" id="ARBA00022516"/>
    </source>
</evidence>
<keyword evidence="5 11" id="KW-0444">Lipid biosynthesis</keyword>
<comment type="similarity">
    <text evidence="3 11">Belongs to the long-chain O-acyltransferase family.</text>
</comment>
<dbReference type="EC" id="2.3.1.20" evidence="4 11"/>
<sequence>MERLTGLDASFLYLETDSQLLHVCALLILDPNADGAGYDFDELRAELGRRLHLVPAMRRRLHTVPLNLDHPVWVRDSAFDLDHHLHRVELPAPGDDRALADLTAEIAERPMDRGRPLWEMWVVEGLPEGKIAMIAKYHHAIVDGITGTTMMMHLCDLEPGVRYPEPDPAEIPGPEREPHDLLLAAEAALRLPGKLGMVGLVPRTVGILGNLVRRRREQSSGMPLPFTAPRTPFNRAITAHRAVSFVATDFADIREIKDAFGVKVNDVVLAVVGGALRGYLETHGALPDSTLIASVPVSVHETSRHTEGTNKVSTLFARLRTDIPDPVERLLLIAQDNRSAKEEHNLIGADFLQDWAKYAPPNIFQLAARAYSALELAEHHPVVHNLVVSNVPGPSFPMYFLGLRMDALYPFGPVFHGAGLTSTVLTCDGTMDFGFIACRELVPDVARLADLVPEVIRELLKATRERH</sequence>
<evidence type="ECO:0000313" key="14">
    <source>
        <dbReference type="EMBL" id="SUD49121.1"/>
    </source>
</evidence>
<dbReference type="STRING" id="1406858.GCA_000710895_01064"/>
<dbReference type="GO" id="GO:0019432">
    <property type="term" value="P:triglyceride biosynthetic process"/>
    <property type="evidence" value="ECO:0007669"/>
    <property type="project" value="UniProtKB-UniPathway"/>
</dbReference>
<evidence type="ECO:0000313" key="15">
    <source>
        <dbReference type="Proteomes" id="UP000255467"/>
    </source>
</evidence>
<evidence type="ECO:0000256" key="10">
    <source>
        <dbReference type="ARBA" id="ARBA00048109"/>
    </source>
</evidence>
<evidence type="ECO:0000256" key="2">
    <source>
        <dbReference type="ARBA" id="ARBA00005189"/>
    </source>
</evidence>
<keyword evidence="6 11" id="KW-0808">Transferase</keyword>
<evidence type="ECO:0000256" key="6">
    <source>
        <dbReference type="ARBA" id="ARBA00022679"/>
    </source>
</evidence>
<evidence type="ECO:0000256" key="9">
    <source>
        <dbReference type="ARBA" id="ARBA00023315"/>
    </source>
</evidence>
<dbReference type="PANTHER" id="PTHR31650">
    <property type="entry name" value="O-ACYLTRANSFERASE (WSD1-LIKE) FAMILY PROTEIN"/>
    <property type="match status" value="1"/>
</dbReference>
<dbReference type="GO" id="GO:0071731">
    <property type="term" value="P:response to nitric oxide"/>
    <property type="evidence" value="ECO:0007669"/>
    <property type="project" value="TreeGrafter"/>
</dbReference>
<dbReference type="PANTHER" id="PTHR31650:SF1">
    <property type="entry name" value="WAX ESTER SYNTHASE_DIACYLGLYCEROL ACYLTRANSFERASE 4-RELATED"/>
    <property type="match status" value="1"/>
</dbReference>
<reference evidence="14 15" key="1">
    <citation type="submission" date="2018-06" db="EMBL/GenBank/DDBJ databases">
        <authorList>
            <consortium name="Pathogen Informatics"/>
            <person name="Doyle S."/>
        </authorList>
    </citation>
    <scope>NUCLEOTIDE SEQUENCE [LARGE SCALE GENOMIC DNA]</scope>
    <source>
        <strain evidence="14 15">NCTC1934</strain>
    </source>
</reference>
<dbReference type="InterPro" id="IPR014292">
    <property type="entry name" value="Acyl_transf_WS/DGAT"/>
</dbReference>
<evidence type="ECO:0000256" key="3">
    <source>
        <dbReference type="ARBA" id="ARBA00009587"/>
    </source>
</evidence>
<keyword evidence="9 11" id="KW-0012">Acyltransferase</keyword>
<dbReference type="GO" id="GO:0051701">
    <property type="term" value="P:biological process involved in interaction with host"/>
    <property type="evidence" value="ECO:0007669"/>
    <property type="project" value="TreeGrafter"/>
</dbReference>
<proteinExistence type="inferred from homology"/>
<keyword evidence="7 11" id="KW-0319">Glycerol metabolism</keyword>
<dbReference type="InterPro" id="IPR009721">
    <property type="entry name" value="O-acyltransferase_WSD1_C"/>
</dbReference>
<keyword evidence="15" id="KW-1185">Reference proteome</keyword>
<evidence type="ECO:0000259" key="12">
    <source>
        <dbReference type="Pfam" id="PF03007"/>
    </source>
</evidence>
<name>A0A379JLN7_9NOCA</name>
<accession>A0A379JLN7</accession>
<comment type="pathway">
    <text evidence="1 11">Glycerolipid metabolism; triacylglycerol biosynthesis.</text>
</comment>
<evidence type="ECO:0000256" key="8">
    <source>
        <dbReference type="ARBA" id="ARBA00023098"/>
    </source>
</evidence>
<dbReference type="InterPro" id="IPR004255">
    <property type="entry name" value="O-acyltransferase_WSD1_N"/>
</dbReference>
<dbReference type="GO" id="GO:0006071">
    <property type="term" value="P:glycerol metabolic process"/>
    <property type="evidence" value="ECO:0007669"/>
    <property type="project" value="UniProtKB-KW"/>
</dbReference>
<comment type="catalytic activity">
    <reaction evidence="10 11">
        <text>an acyl-CoA + a 1,2-diacyl-sn-glycerol = a triacyl-sn-glycerol + CoA</text>
        <dbReference type="Rhea" id="RHEA:10868"/>
        <dbReference type="ChEBI" id="CHEBI:17815"/>
        <dbReference type="ChEBI" id="CHEBI:57287"/>
        <dbReference type="ChEBI" id="CHEBI:58342"/>
        <dbReference type="ChEBI" id="CHEBI:64615"/>
        <dbReference type="EC" id="2.3.1.20"/>
    </reaction>
</comment>
<feature type="domain" description="O-acyltransferase WSD1 C-terminal" evidence="13">
    <location>
        <begin position="310"/>
        <end position="459"/>
    </location>
</feature>
<dbReference type="Pfam" id="PF06974">
    <property type="entry name" value="WS_DGAT_C"/>
    <property type="match status" value="1"/>
</dbReference>
<dbReference type="UniPathway" id="UPA00282"/>
<dbReference type="InterPro" id="IPR045034">
    <property type="entry name" value="O-acyltransferase_WSD1-like"/>
</dbReference>
<dbReference type="GO" id="GO:0001666">
    <property type="term" value="P:response to hypoxia"/>
    <property type="evidence" value="ECO:0007669"/>
    <property type="project" value="TreeGrafter"/>
</dbReference>
<dbReference type="NCBIfam" id="TIGR02946">
    <property type="entry name" value="acyl_WS_DGAT"/>
    <property type="match status" value="1"/>
</dbReference>
<evidence type="ECO:0000256" key="4">
    <source>
        <dbReference type="ARBA" id="ARBA00013244"/>
    </source>
</evidence>
<dbReference type="GO" id="GO:0004144">
    <property type="term" value="F:diacylglycerol O-acyltransferase activity"/>
    <property type="evidence" value="ECO:0007669"/>
    <property type="project" value="UniProtKB-EC"/>
</dbReference>
<dbReference type="SUPFAM" id="SSF52777">
    <property type="entry name" value="CoA-dependent acyltransferases"/>
    <property type="match status" value="2"/>
</dbReference>
<evidence type="ECO:0000259" key="13">
    <source>
        <dbReference type="Pfam" id="PF06974"/>
    </source>
</evidence>
<keyword evidence="8 11" id="KW-0443">Lipid metabolism</keyword>
<organism evidence="14 15">
    <name type="scientific">Nocardia otitidiscaviarum</name>
    <dbReference type="NCBI Taxonomy" id="1823"/>
    <lineage>
        <taxon>Bacteria</taxon>
        <taxon>Bacillati</taxon>
        <taxon>Actinomycetota</taxon>
        <taxon>Actinomycetes</taxon>
        <taxon>Mycobacteriales</taxon>
        <taxon>Nocardiaceae</taxon>
        <taxon>Nocardia</taxon>
    </lineage>
</organism>
<dbReference type="Pfam" id="PF03007">
    <property type="entry name" value="WS_DGAT_cat"/>
    <property type="match status" value="1"/>
</dbReference>
<dbReference type="AlphaFoldDB" id="A0A379JLN7"/>